<dbReference type="GO" id="GO:0047389">
    <property type="term" value="F:glycerophosphocholine phosphodiesterase activity"/>
    <property type="evidence" value="ECO:0007669"/>
    <property type="project" value="TreeGrafter"/>
</dbReference>
<dbReference type="PROSITE" id="PS50088">
    <property type="entry name" value="ANK_REPEAT"/>
    <property type="match status" value="5"/>
</dbReference>
<evidence type="ECO:0000259" key="6">
    <source>
        <dbReference type="PROSITE" id="PS51704"/>
    </source>
</evidence>
<keyword evidence="2" id="KW-0378">Hydrolase</keyword>
<dbReference type="Pfam" id="PF25329">
    <property type="entry name" value="C2_GDE1"/>
    <property type="match status" value="1"/>
</dbReference>
<dbReference type="GO" id="GO:0046475">
    <property type="term" value="P:glycerophospholipid catabolic process"/>
    <property type="evidence" value="ECO:0007669"/>
    <property type="project" value="TreeGrafter"/>
</dbReference>
<accession>A0AAD5SA56</accession>
<dbReference type="InterPro" id="IPR004331">
    <property type="entry name" value="SPX_dom"/>
</dbReference>
<feature type="repeat" description="ANK" evidence="4">
    <location>
        <begin position="444"/>
        <end position="476"/>
    </location>
</feature>
<dbReference type="PANTHER" id="PTHR22958:SF23">
    <property type="entry name" value="DEPENDENT KINASE INHIBITOR PHO81, PUTATIVE (AFU_ORTHOLOGUE AFUA_4G06020)-RELATED"/>
    <property type="match status" value="1"/>
</dbReference>
<dbReference type="Pfam" id="PF03009">
    <property type="entry name" value="GDPD"/>
    <property type="match status" value="1"/>
</dbReference>
<keyword evidence="8" id="KW-1185">Reference proteome</keyword>
<evidence type="ECO:0000256" key="2">
    <source>
        <dbReference type="ARBA" id="ARBA00022801"/>
    </source>
</evidence>
<dbReference type="EMBL" id="JADGJD010000522">
    <property type="protein sequence ID" value="KAJ3050367.1"/>
    <property type="molecule type" value="Genomic_DNA"/>
</dbReference>
<dbReference type="Gene3D" id="1.25.40.20">
    <property type="entry name" value="Ankyrin repeat-containing domain"/>
    <property type="match status" value="1"/>
</dbReference>
<dbReference type="InterPro" id="IPR057506">
    <property type="entry name" value="C2_GPCPD1"/>
</dbReference>
<evidence type="ECO:0000256" key="1">
    <source>
        <dbReference type="ARBA" id="ARBA00022737"/>
    </source>
</evidence>
<evidence type="ECO:0000259" key="5">
    <source>
        <dbReference type="PROSITE" id="PS51382"/>
    </source>
</evidence>
<dbReference type="SMART" id="SM00248">
    <property type="entry name" value="ANK"/>
    <property type="match status" value="6"/>
</dbReference>
<evidence type="ECO:0000313" key="8">
    <source>
        <dbReference type="Proteomes" id="UP001212841"/>
    </source>
</evidence>
<dbReference type="Pfam" id="PF12796">
    <property type="entry name" value="Ank_2"/>
    <property type="match status" value="2"/>
</dbReference>
<dbReference type="PANTHER" id="PTHR22958">
    <property type="entry name" value="GLYCEROPHOSPHORYL DIESTER PHOSPHODIESTERASE"/>
    <property type="match status" value="1"/>
</dbReference>
<dbReference type="Pfam" id="PF03105">
    <property type="entry name" value="SPX"/>
    <property type="match status" value="1"/>
</dbReference>
<dbReference type="Proteomes" id="UP001212841">
    <property type="component" value="Unassembled WGS sequence"/>
</dbReference>
<dbReference type="SUPFAM" id="SSF51695">
    <property type="entry name" value="PLC-like phosphodiesterases"/>
    <property type="match status" value="1"/>
</dbReference>
<evidence type="ECO:0000256" key="4">
    <source>
        <dbReference type="PROSITE-ProRule" id="PRU00023"/>
    </source>
</evidence>
<dbReference type="AlphaFoldDB" id="A0AAD5SA56"/>
<dbReference type="PROSITE" id="PS51704">
    <property type="entry name" value="GP_PDE"/>
    <property type="match status" value="1"/>
</dbReference>
<sequence>MNYKGLKKIINSVEIPTEPHPTFTTLAAVNPPGVTGLNDEPSQEFQALKTAFFFNLERELEKVNAFYLQKEAEFKVRLRTLIDKKRILQNRQGAHVQVSLANLKEGFLQFQHDLTKLQIFVEVNATGFRKILKKWDKRAKSTTKELYLSRQIEIQPCFNNDVLSDLQDQASANFTELDSVLEEPGAGNMAKSVEAPSRSDAVEDVETELTKALAAKNVGAVKEFLQRRKSVVGSQGVPPDEDESLSRAFFRFCGDSSLECLNLLVGSGEVDINFTDDVNDRSYLHESAVAGRLDVMELCAGLGANIQAVDVYGRQPLHYAAMFGRPDCATFLIGRGAVVDALDHDGCTPLVYSITGGHTSCAQIFIDNGAAVESLSPIAPIPLSLACQHGQKEIVTLLLSKGAKLTANADGLFPLHLTSREGHHEISQLLINHGATVDAKDTLNGWTPIFYTASEGHEECARVLIDAGCQIAVKDDSDWLPWTYALYRGHIAVARLLEVPNGGEEGMQLVKSVVDKGIKPMAPSALFVAEESGDVDMDDIPDLSLPPPIIPFRIYGHAFLDKRFYIQINFSSLTSKDNSPIRLFGSRQLSSLKLIISSKPEVGVPYSVILPLQDDQEVYTFLVEDITQFSLQFDIFPTFGTKPIGRAVCLPSQLGMMMGKSWSGAGLREAVISPLFDPHLRVVGELGFEVAVVKPFIHPSLTIGGKVETYWKSHKVVNTSKGNADTGIHSFITASSLAEEYVEVVVQATKDGQVAVYPDWFLPVEGVNIAVPQIPFAKAQSLFARRKDGSGRAVQGFGRLAQELRKGARLTCEELAGIVYGSLYSLEEVLTTLPAGVGLSIVLKYPTSSERAALELTDVIDLNAFVDAVLQNVYDHANQRSIIFSSFNPSVCTAINWKQPNYGVFFRSRCGFGKVRGDPGMSGNPVHVEESDVRCGSIKEAIHFAKSSNVLGVICEGTPLVQVPLLISTIKESGLILATFGTVNEDPANVKLQEGFGVDGIIANNVFRYNVT</sequence>
<feature type="repeat" description="ANK" evidence="4">
    <location>
        <begin position="345"/>
        <end position="377"/>
    </location>
</feature>
<protein>
    <submittedName>
        <fullName evidence="7">Phosphate system positive regulatory protein pho81</fullName>
    </submittedName>
</protein>
<dbReference type="Gene3D" id="3.20.20.190">
    <property type="entry name" value="Phosphatidylinositol (PI) phosphodiesterase"/>
    <property type="match status" value="1"/>
</dbReference>
<dbReference type="PROSITE" id="PS50297">
    <property type="entry name" value="ANK_REP_REGION"/>
    <property type="match status" value="3"/>
</dbReference>
<feature type="repeat" description="ANK" evidence="4">
    <location>
        <begin position="382"/>
        <end position="410"/>
    </location>
</feature>
<dbReference type="SUPFAM" id="SSF48403">
    <property type="entry name" value="Ankyrin repeat"/>
    <property type="match status" value="1"/>
</dbReference>
<evidence type="ECO:0000256" key="3">
    <source>
        <dbReference type="ARBA" id="ARBA00023043"/>
    </source>
</evidence>
<evidence type="ECO:0000313" key="7">
    <source>
        <dbReference type="EMBL" id="KAJ3050367.1"/>
    </source>
</evidence>
<feature type="repeat" description="ANK" evidence="4">
    <location>
        <begin position="410"/>
        <end position="442"/>
    </location>
</feature>
<dbReference type="InterPro" id="IPR036770">
    <property type="entry name" value="Ankyrin_rpt-contain_sf"/>
</dbReference>
<reference evidence="7" key="1">
    <citation type="submission" date="2020-05" db="EMBL/GenBank/DDBJ databases">
        <title>Phylogenomic resolution of chytrid fungi.</title>
        <authorList>
            <person name="Stajich J.E."/>
            <person name="Amses K."/>
            <person name="Simmons R."/>
            <person name="Seto K."/>
            <person name="Myers J."/>
            <person name="Bonds A."/>
            <person name="Quandt C.A."/>
            <person name="Barry K."/>
            <person name="Liu P."/>
            <person name="Grigoriev I."/>
            <person name="Longcore J.E."/>
            <person name="James T.Y."/>
        </authorList>
    </citation>
    <scope>NUCLEOTIDE SEQUENCE</scope>
    <source>
        <strain evidence="7">JEL0318</strain>
    </source>
</reference>
<dbReference type="InterPro" id="IPR030395">
    <property type="entry name" value="GP_PDE_dom"/>
</dbReference>
<gene>
    <name evidence="7" type="primary">PHO81</name>
    <name evidence="7" type="ORF">HK097_008673</name>
</gene>
<feature type="domain" description="GP-PDE" evidence="6">
    <location>
        <begin position="704"/>
        <end position="1012"/>
    </location>
</feature>
<dbReference type="InterPro" id="IPR017946">
    <property type="entry name" value="PLC-like_Pdiesterase_TIM-brl"/>
</dbReference>
<proteinExistence type="predicted"/>
<dbReference type="InterPro" id="IPR051578">
    <property type="entry name" value="GDPD"/>
</dbReference>
<dbReference type="InterPro" id="IPR002110">
    <property type="entry name" value="Ankyrin_rpt"/>
</dbReference>
<organism evidence="7 8">
    <name type="scientific">Rhizophlyctis rosea</name>
    <dbReference type="NCBI Taxonomy" id="64517"/>
    <lineage>
        <taxon>Eukaryota</taxon>
        <taxon>Fungi</taxon>
        <taxon>Fungi incertae sedis</taxon>
        <taxon>Chytridiomycota</taxon>
        <taxon>Chytridiomycota incertae sedis</taxon>
        <taxon>Chytridiomycetes</taxon>
        <taxon>Rhizophlyctidales</taxon>
        <taxon>Rhizophlyctidaceae</taxon>
        <taxon>Rhizophlyctis</taxon>
    </lineage>
</organism>
<keyword evidence="1" id="KW-0677">Repeat</keyword>
<comment type="caution">
    <text evidence="7">The sequence shown here is derived from an EMBL/GenBank/DDBJ whole genome shotgun (WGS) entry which is preliminary data.</text>
</comment>
<name>A0AAD5SA56_9FUNG</name>
<feature type="domain" description="SPX" evidence="5">
    <location>
        <begin position="1"/>
        <end position="149"/>
    </location>
</feature>
<dbReference type="CDD" id="cd14483">
    <property type="entry name" value="SPX_PHO81_NUC-2_like"/>
    <property type="match status" value="1"/>
</dbReference>
<dbReference type="PROSITE" id="PS51382">
    <property type="entry name" value="SPX"/>
    <property type="match status" value="1"/>
</dbReference>
<keyword evidence="3 4" id="KW-0040">ANK repeat</keyword>
<feature type="repeat" description="ANK" evidence="4">
    <location>
        <begin position="312"/>
        <end position="344"/>
    </location>
</feature>